<protein>
    <submittedName>
        <fullName evidence="2">Uncharacterized protein</fullName>
    </submittedName>
</protein>
<comment type="caution">
    <text evidence="2">The sequence shown here is derived from an EMBL/GenBank/DDBJ whole genome shotgun (WGS) entry which is preliminary data.</text>
</comment>
<sequence length="117" mass="14446">MMVHQRWYLTKIHFTRDFILIQDRNQLCKELLAMMERYRIVVEEYKKKVNDMTTLVKHVEAEVQRRSKDVEEYKKKPKAERLRANVHCLAFDFGLITFGLRREKRNFDKRSKRRDKK</sequence>
<gene>
    <name evidence="2" type="ORF">Adt_39290</name>
</gene>
<keyword evidence="1" id="KW-0175">Coiled coil</keyword>
<accession>A0ABD1Q4N7</accession>
<evidence type="ECO:0000313" key="2">
    <source>
        <dbReference type="EMBL" id="KAL2471154.1"/>
    </source>
</evidence>
<dbReference type="AlphaFoldDB" id="A0ABD1Q4N7"/>
<evidence type="ECO:0000256" key="1">
    <source>
        <dbReference type="SAM" id="Coils"/>
    </source>
</evidence>
<dbReference type="EMBL" id="JBFOLK010000012">
    <property type="protein sequence ID" value="KAL2471154.1"/>
    <property type="molecule type" value="Genomic_DNA"/>
</dbReference>
<proteinExistence type="predicted"/>
<keyword evidence="3" id="KW-1185">Reference proteome</keyword>
<name>A0ABD1Q4N7_9LAMI</name>
<organism evidence="2 3">
    <name type="scientific">Abeliophyllum distichum</name>
    <dbReference type="NCBI Taxonomy" id="126358"/>
    <lineage>
        <taxon>Eukaryota</taxon>
        <taxon>Viridiplantae</taxon>
        <taxon>Streptophyta</taxon>
        <taxon>Embryophyta</taxon>
        <taxon>Tracheophyta</taxon>
        <taxon>Spermatophyta</taxon>
        <taxon>Magnoliopsida</taxon>
        <taxon>eudicotyledons</taxon>
        <taxon>Gunneridae</taxon>
        <taxon>Pentapetalae</taxon>
        <taxon>asterids</taxon>
        <taxon>lamiids</taxon>
        <taxon>Lamiales</taxon>
        <taxon>Oleaceae</taxon>
        <taxon>Forsythieae</taxon>
        <taxon>Abeliophyllum</taxon>
    </lineage>
</organism>
<dbReference type="Proteomes" id="UP001604336">
    <property type="component" value="Unassembled WGS sequence"/>
</dbReference>
<feature type="coiled-coil region" evidence="1">
    <location>
        <begin position="28"/>
        <end position="76"/>
    </location>
</feature>
<evidence type="ECO:0000313" key="3">
    <source>
        <dbReference type="Proteomes" id="UP001604336"/>
    </source>
</evidence>
<reference evidence="3" key="1">
    <citation type="submission" date="2024-07" db="EMBL/GenBank/DDBJ databases">
        <title>Two chromosome-level genome assemblies of Korean endemic species Abeliophyllum distichum and Forsythia ovata (Oleaceae).</title>
        <authorList>
            <person name="Jang H."/>
        </authorList>
    </citation>
    <scope>NUCLEOTIDE SEQUENCE [LARGE SCALE GENOMIC DNA]</scope>
</reference>